<dbReference type="Gene3D" id="3.40.630.30">
    <property type="match status" value="1"/>
</dbReference>
<keyword evidence="2" id="KW-0687">Ribonucleoprotein</keyword>
<evidence type="ECO:0000313" key="2">
    <source>
        <dbReference type="EMBL" id="MBB5048941.1"/>
    </source>
</evidence>
<sequence length="204" mass="21165">MAPAAATPPRPRGAIVAALRVADLDVRVRATAAADAAFCRGLFHEERAPQFAALGLSDAMLTALLDQQYRAQQLGYQQNWPDADDAVIEHRGRSVGRLMLALLPEPPGAGMPISEARGGASHLGAGTLHLIDIGISAAARGDGIGTAVIGSLAGAAAMLGASRLSLCVLRGNVRARRLYQRLGFVAGAGDSHIAMIKELRCSGR</sequence>
<dbReference type="Pfam" id="PF00583">
    <property type="entry name" value="Acetyltransf_1"/>
    <property type="match status" value="1"/>
</dbReference>
<reference evidence="2 3" key="1">
    <citation type="submission" date="2020-08" db="EMBL/GenBank/DDBJ databases">
        <title>Genomic Encyclopedia of Type Strains, Phase IV (KMG-IV): sequencing the most valuable type-strain genomes for metagenomic binning, comparative biology and taxonomic classification.</title>
        <authorList>
            <person name="Goeker M."/>
        </authorList>
    </citation>
    <scope>NUCLEOTIDE SEQUENCE [LARGE SCALE GENOMIC DNA]</scope>
    <source>
        <strain evidence="2 3">DSM 12706</strain>
    </source>
</reference>
<dbReference type="Proteomes" id="UP000542353">
    <property type="component" value="Unassembled WGS sequence"/>
</dbReference>
<accession>A0A7W7Z6I1</accession>
<keyword evidence="2" id="KW-0689">Ribosomal protein</keyword>
<dbReference type="RefSeq" id="WP_210313667.1">
    <property type="nucleotide sequence ID" value="NZ_JACHIH010000027.1"/>
</dbReference>
<evidence type="ECO:0000313" key="3">
    <source>
        <dbReference type="Proteomes" id="UP000542353"/>
    </source>
</evidence>
<dbReference type="InterPro" id="IPR000182">
    <property type="entry name" value="GNAT_dom"/>
</dbReference>
<protein>
    <submittedName>
        <fullName evidence="2">Ribosomal protein S18 acetylase RimI-like enzyme</fullName>
    </submittedName>
</protein>
<dbReference type="PROSITE" id="PS51186">
    <property type="entry name" value="GNAT"/>
    <property type="match status" value="1"/>
</dbReference>
<evidence type="ECO:0000259" key="1">
    <source>
        <dbReference type="PROSITE" id="PS51186"/>
    </source>
</evidence>
<dbReference type="InterPro" id="IPR016181">
    <property type="entry name" value="Acyl_CoA_acyltransferase"/>
</dbReference>
<dbReference type="GO" id="GO:0005840">
    <property type="term" value="C:ribosome"/>
    <property type="evidence" value="ECO:0007669"/>
    <property type="project" value="UniProtKB-KW"/>
</dbReference>
<keyword evidence="3" id="KW-1185">Reference proteome</keyword>
<dbReference type="GO" id="GO:0016747">
    <property type="term" value="F:acyltransferase activity, transferring groups other than amino-acyl groups"/>
    <property type="evidence" value="ECO:0007669"/>
    <property type="project" value="InterPro"/>
</dbReference>
<gene>
    <name evidence="2" type="ORF">HNR60_003712</name>
</gene>
<dbReference type="EMBL" id="JACHIH010000027">
    <property type="protein sequence ID" value="MBB5048941.1"/>
    <property type="molecule type" value="Genomic_DNA"/>
</dbReference>
<dbReference type="AlphaFoldDB" id="A0A7W7Z6I1"/>
<feature type="domain" description="N-acetyltransferase" evidence="1">
    <location>
        <begin position="26"/>
        <end position="200"/>
    </location>
</feature>
<proteinExistence type="predicted"/>
<name>A0A7W7Z6I1_9BRAD</name>
<organism evidence="2 3">
    <name type="scientific">Rhodopseudomonas rhenobacensis</name>
    <dbReference type="NCBI Taxonomy" id="87461"/>
    <lineage>
        <taxon>Bacteria</taxon>
        <taxon>Pseudomonadati</taxon>
        <taxon>Pseudomonadota</taxon>
        <taxon>Alphaproteobacteria</taxon>
        <taxon>Hyphomicrobiales</taxon>
        <taxon>Nitrobacteraceae</taxon>
        <taxon>Rhodopseudomonas</taxon>
    </lineage>
</organism>
<dbReference type="SUPFAM" id="SSF55729">
    <property type="entry name" value="Acyl-CoA N-acyltransferases (Nat)"/>
    <property type="match status" value="1"/>
</dbReference>
<comment type="caution">
    <text evidence="2">The sequence shown here is derived from an EMBL/GenBank/DDBJ whole genome shotgun (WGS) entry which is preliminary data.</text>
</comment>